<keyword evidence="2" id="KW-1185">Reference proteome</keyword>
<reference evidence="1" key="1">
    <citation type="submission" date="2023-02" db="EMBL/GenBank/DDBJ databases">
        <authorList>
            <person name="Rihtman B."/>
        </authorList>
    </citation>
    <scope>NUCLEOTIDE SEQUENCE</scope>
</reference>
<evidence type="ECO:0000313" key="1">
    <source>
        <dbReference type="EMBL" id="WFG40860.1"/>
    </source>
</evidence>
<gene>
    <name evidence="1" type="ORF">ParaKuw1_00027</name>
</gene>
<dbReference type="Proteomes" id="UP001218881">
    <property type="component" value="Segment"/>
</dbReference>
<dbReference type="EMBL" id="OQ376857">
    <property type="protein sequence ID" value="WFG40860.1"/>
    <property type="molecule type" value="Genomic_DNA"/>
</dbReference>
<organism evidence="1 2">
    <name type="scientific">Paracoccus phage ParKuw1</name>
    <dbReference type="NCBI Taxonomy" id="3032415"/>
    <lineage>
        <taxon>Viruses</taxon>
        <taxon>Duplodnaviria</taxon>
        <taxon>Heunggongvirae</taxon>
        <taxon>Uroviricota</taxon>
        <taxon>Caudoviricetes</taxon>
        <taxon>Autographivirales</taxon>
        <taxon>Autographivirales incertae sedis</taxon>
        <taxon>Kuwvirus</taxon>
        <taxon>Kuwvirus ParKuw1</taxon>
    </lineage>
</organism>
<sequence length="144" mass="16233">MREQTELTFLIGYDRAASPNAENFERRVIELACKLCGGCAVVPATGYWMSDGAEHKQTFGGRLEQEHTFQIKLTCENEKLARVYDTMRLSISAWADLFGIDTDWVHVQRVAILGMHFSTKDTQASMSRVTYRDIVSPGTRGARP</sequence>
<evidence type="ECO:0000313" key="2">
    <source>
        <dbReference type="Proteomes" id="UP001218881"/>
    </source>
</evidence>
<name>A0AAF0FE74_9CAUD</name>
<proteinExistence type="predicted"/>
<accession>A0AAF0FE74</accession>
<protein>
    <submittedName>
        <fullName evidence="1">Uncharacterized protein</fullName>
    </submittedName>
</protein>